<name>A0A1F5GCC2_9BACT</name>
<accession>A0A1F5GCC2</accession>
<evidence type="ECO:0000313" key="1">
    <source>
        <dbReference type="EMBL" id="OGD89522.1"/>
    </source>
</evidence>
<dbReference type="AlphaFoldDB" id="A0A1F5GCC2"/>
<evidence type="ECO:0000313" key="2">
    <source>
        <dbReference type="Proteomes" id="UP000178577"/>
    </source>
</evidence>
<comment type="caution">
    <text evidence="1">The sequence shown here is derived from an EMBL/GenBank/DDBJ whole genome shotgun (WGS) entry which is preliminary data.</text>
</comment>
<reference evidence="1 2" key="1">
    <citation type="journal article" date="2016" name="Nat. Commun.">
        <title>Thousands of microbial genomes shed light on interconnected biogeochemical processes in an aquifer system.</title>
        <authorList>
            <person name="Anantharaman K."/>
            <person name="Brown C.T."/>
            <person name="Hug L.A."/>
            <person name="Sharon I."/>
            <person name="Castelle C.J."/>
            <person name="Probst A.J."/>
            <person name="Thomas B.C."/>
            <person name="Singh A."/>
            <person name="Wilkins M.J."/>
            <person name="Karaoz U."/>
            <person name="Brodie E.L."/>
            <person name="Williams K.H."/>
            <person name="Hubbard S.S."/>
            <person name="Banfield J.F."/>
        </authorList>
    </citation>
    <scope>NUCLEOTIDE SEQUENCE [LARGE SCALE GENOMIC DNA]</scope>
</reference>
<sequence length="75" mass="8689">MGERQLNPKETAAFDQLEVRLFGFENYGRFLLGTGWLFHQIKLSYYRTNLKALRERASPALHILIITIGSEFEAT</sequence>
<gene>
    <name evidence="1" type="ORF">A2693_04990</name>
</gene>
<dbReference type="EMBL" id="MFAY01000007">
    <property type="protein sequence ID" value="OGD89522.1"/>
    <property type="molecule type" value="Genomic_DNA"/>
</dbReference>
<protein>
    <submittedName>
        <fullName evidence="1">Uncharacterized protein</fullName>
    </submittedName>
</protein>
<proteinExistence type="predicted"/>
<organism evidence="1 2">
    <name type="scientific">Candidatus Curtissbacteria bacterium RIFCSPHIGHO2_01_FULL_40_12</name>
    <dbReference type="NCBI Taxonomy" id="1797710"/>
    <lineage>
        <taxon>Bacteria</taxon>
        <taxon>Candidatus Curtissiibacteriota</taxon>
    </lineage>
</organism>
<dbReference type="Proteomes" id="UP000178577">
    <property type="component" value="Unassembled WGS sequence"/>
</dbReference>